<feature type="signal peptide" evidence="1">
    <location>
        <begin position="1"/>
        <end position="20"/>
    </location>
</feature>
<name>A0A2M4DL66_ANODA</name>
<sequence>MRRLWLVLLMPVYVKISIEGRRSGISAEPWRCPLSVSEHDYRIRPMESIFENIFLAEHSYTHEDYIKPHICTIAQNRR</sequence>
<reference evidence="2" key="1">
    <citation type="submission" date="2018-01" db="EMBL/GenBank/DDBJ databases">
        <title>An insight into the sialome of Amazonian anophelines.</title>
        <authorList>
            <person name="Ribeiro J.M."/>
            <person name="Scarpassa V."/>
            <person name="Calvo E."/>
        </authorList>
    </citation>
    <scope>NUCLEOTIDE SEQUENCE</scope>
</reference>
<feature type="chain" id="PRO_5014610848" evidence="1">
    <location>
        <begin position="21"/>
        <end position="78"/>
    </location>
</feature>
<dbReference type="AlphaFoldDB" id="A0A2M4DL66"/>
<protein>
    <submittedName>
        <fullName evidence="2">Putative secreted protein</fullName>
    </submittedName>
</protein>
<organism evidence="2">
    <name type="scientific">Anopheles darlingi</name>
    <name type="common">Mosquito</name>
    <dbReference type="NCBI Taxonomy" id="43151"/>
    <lineage>
        <taxon>Eukaryota</taxon>
        <taxon>Metazoa</taxon>
        <taxon>Ecdysozoa</taxon>
        <taxon>Arthropoda</taxon>
        <taxon>Hexapoda</taxon>
        <taxon>Insecta</taxon>
        <taxon>Pterygota</taxon>
        <taxon>Neoptera</taxon>
        <taxon>Endopterygota</taxon>
        <taxon>Diptera</taxon>
        <taxon>Nematocera</taxon>
        <taxon>Culicoidea</taxon>
        <taxon>Culicidae</taxon>
        <taxon>Anophelinae</taxon>
        <taxon>Anopheles</taxon>
    </lineage>
</organism>
<evidence type="ECO:0000313" key="2">
    <source>
        <dbReference type="EMBL" id="MBW78303.1"/>
    </source>
</evidence>
<dbReference type="EMBL" id="GGFL01014125">
    <property type="protein sequence ID" value="MBW78303.1"/>
    <property type="molecule type" value="Transcribed_RNA"/>
</dbReference>
<keyword evidence="1" id="KW-0732">Signal</keyword>
<accession>A0A2M4DL66</accession>
<evidence type="ECO:0000256" key="1">
    <source>
        <dbReference type="SAM" id="SignalP"/>
    </source>
</evidence>
<proteinExistence type="predicted"/>